<keyword evidence="2 8" id="KW-0813">Transport</keyword>
<dbReference type="Gene3D" id="2.170.130.10">
    <property type="entry name" value="TonB-dependent receptor, plug domain"/>
    <property type="match status" value="1"/>
</dbReference>
<reference evidence="12 13" key="1">
    <citation type="submission" date="2021-05" db="EMBL/GenBank/DDBJ databases">
        <title>A Polyphasic approach of four new species of the genus Ohtaekwangia: Ohtaekwangia histidinii sp. nov., Ohtaekwangia cretensis sp. nov., Ohtaekwangia indiensis sp. nov., Ohtaekwangia reichenbachii sp. nov. from diverse environment.</title>
        <authorList>
            <person name="Octaviana S."/>
        </authorList>
    </citation>
    <scope>NUCLEOTIDE SEQUENCE [LARGE SCALE GENOMIC DNA]</scope>
    <source>
        <strain evidence="12 13">PWU4</strain>
    </source>
</reference>
<evidence type="ECO:0000256" key="3">
    <source>
        <dbReference type="ARBA" id="ARBA00022452"/>
    </source>
</evidence>
<dbReference type="InterPro" id="IPR036942">
    <property type="entry name" value="Beta-barrel_TonB_sf"/>
</dbReference>
<dbReference type="InterPro" id="IPR012910">
    <property type="entry name" value="Plug_dom"/>
</dbReference>
<dbReference type="InterPro" id="IPR039426">
    <property type="entry name" value="TonB-dep_rcpt-like"/>
</dbReference>
<feature type="domain" description="TonB-dependent receptor-like beta-barrel" evidence="10">
    <location>
        <begin position="269"/>
        <end position="696"/>
    </location>
</feature>
<comment type="similarity">
    <text evidence="8 9">Belongs to the TonB-dependent receptor family.</text>
</comment>
<evidence type="ECO:0000256" key="6">
    <source>
        <dbReference type="ARBA" id="ARBA00023136"/>
    </source>
</evidence>
<gene>
    <name evidence="12" type="ORF">KK083_05190</name>
</gene>
<dbReference type="PANTHER" id="PTHR30442">
    <property type="entry name" value="IRON III DICITRATE TRANSPORT PROTEIN FECA"/>
    <property type="match status" value="1"/>
</dbReference>
<evidence type="ECO:0000256" key="9">
    <source>
        <dbReference type="RuleBase" id="RU003357"/>
    </source>
</evidence>
<accession>A0AAP2DH33</accession>
<dbReference type="AlphaFoldDB" id="A0AAP2DH33"/>
<evidence type="ECO:0000256" key="7">
    <source>
        <dbReference type="ARBA" id="ARBA00023237"/>
    </source>
</evidence>
<keyword evidence="13" id="KW-1185">Reference proteome</keyword>
<keyword evidence="4 8" id="KW-0812">Transmembrane</keyword>
<feature type="domain" description="TonB-dependent receptor plug" evidence="11">
    <location>
        <begin position="65"/>
        <end position="163"/>
    </location>
</feature>
<proteinExistence type="inferred from homology"/>
<dbReference type="Gene3D" id="2.40.170.20">
    <property type="entry name" value="TonB-dependent receptor, beta-barrel domain"/>
    <property type="match status" value="1"/>
</dbReference>
<comment type="caution">
    <text evidence="12">The sequence shown here is derived from an EMBL/GenBank/DDBJ whole genome shotgun (WGS) entry which is preliminary data.</text>
</comment>
<name>A0AAP2DH33_9BACT</name>
<keyword evidence="6 8" id="KW-0472">Membrane</keyword>
<dbReference type="SUPFAM" id="SSF56935">
    <property type="entry name" value="Porins"/>
    <property type="match status" value="1"/>
</dbReference>
<dbReference type="InterPro" id="IPR000531">
    <property type="entry name" value="Beta-barrel_TonB"/>
</dbReference>
<keyword evidence="5 9" id="KW-0798">TonB box</keyword>
<dbReference type="Pfam" id="PF00593">
    <property type="entry name" value="TonB_dep_Rec_b-barrel"/>
    <property type="match status" value="1"/>
</dbReference>
<evidence type="ECO:0000259" key="11">
    <source>
        <dbReference type="Pfam" id="PF07715"/>
    </source>
</evidence>
<dbReference type="InterPro" id="IPR037066">
    <property type="entry name" value="Plug_dom_sf"/>
</dbReference>
<dbReference type="PANTHER" id="PTHR30442:SF0">
    <property type="entry name" value="FE(3+) DICITRATE TRANSPORT PROTEIN FECA"/>
    <property type="match status" value="1"/>
</dbReference>
<evidence type="ECO:0000259" key="10">
    <source>
        <dbReference type="Pfam" id="PF00593"/>
    </source>
</evidence>
<dbReference type="Pfam" id="PF07715">
    <property type="entry name" value="Plug"/>
    <property type="match status" value="1"/>
</dbReference>
<evidence type="ECO:0000256" key="8">
    <source>
        <dbReference type="PROSITE-ProRule" id="PRU01360"/>
    </source>
</evidence>
<evidence type="ECO:0000313" key="12">
    <source>
        <dbReference type="EMBL" id="MBT1696258.1"/>
    </source>
</evidence>
<dbReference type="GO" id="GO:0033214">
    <property type="term" value="P:siderophore-iron import into cell"/>
    <property type="evidence" value="ECO:0007669"/>
    <property type="project" value="TreeGrafter"/>
</dbReference>
<organism evidence="12 13">
    <name type="scientific">Chryseosolibacter histidini</name>
    <dbReference type="NCBI Taxonomy" id="2782349"/>
    <lineage>
        <taxon>Bacteria</taxon>
        <taxon>Pseudomonadati</taxon>
        <taxon>Bacteroidota</taxon>
        <taxon>Cytophagia</taxon>
        <taxon>Cytophagales</taxon>
        <taxon>Chryseotaleaceae</taxon>
        <taxon>Chryseosolibacter</taxon>
    </lineage>
</organism>
<evidence type="ECO:0000256" key="5">
    <source>
        <dbReference type="ARBA" id="ARBA00023077"/>
    </source>
</evidence>
<keyword evidence="7 8" id="KW-0998">Cell outer membrane</keyword>
<keyword evidence="12" id="KW-0675">Receptor</keyword>
<dbReference type="Proteomes" id="UP001319200">
    <property type="component" value="Unassembled WGS sequence"/>
</dbReference>
<dbReference type="RefSeq" id="WP_254161405.1">
    <property type="nucleotide sequence ID" value="NZ_JAHESF010000004.1"/>
</dbReference>
<sequence length="730" mass="81144">MVLTDLKTLLCIAAWLLTQVLYGQKTDSIRTKSLDAVTIAGDKLFSVERLPKVKGTYLWAGRKNEVINVQNLDATIAEKTPRQIFSKVPGVFVYDMDGSGNQTNISTRGLDPHRGWEYNIRKNGIITNSDMYGYPASHYSMPMEAVDHIELVRGTGSLQYGAQFGGMLNYVSKKPDTVKAFTFESVNSLGSFNMMSTYNAVSGTVGKVQYYAYYNKRVSDGYRNNSHTDFDAQSVMLIYTPVKALQLKAEVARSNYVYQIPGPLTDSMFRADPRLSTRARNYFNPGIFVPSLSAEWKVSERTILSWTVSAVLGARNSVQFDKPATTPDALDPVTLQYAARQVDIDRFNSYTTELRMLHQYTIGKMQGAVAAGIQVFDNDLHRRQLGKGTTGTGFDLSLTEPGWGRDLHFKTKNLALFAENSFAILPSLIVTPGVRVELGNSDMTGVIRSYDPGTLPNTIRHRFPLFGIHADYTLKNGHNLYAGWSQAYRPVIFKDIIPASVYETVDKNLKDADGYNLEAGYRGSKGTLRWDVSAFQLVYNNRLGTLAGDAAGDGNFYIQRTNVGNSLTRGIELFAEYAVLHRERASITMFTSTALFDARYRDAVVRSGDKNIDIDGNKVETVPDVITRNGVTFRSGELSLSCLYSYTAKSYADPLNTETPSATGSVGAVPAYGILDVNASFRIYSNLMMRFNINNVTDRHYFTKRPSFYPGPGVWSSDGRSVNFSVAFKI</sequence>
<evidence type="ECO:0000256" key="2">
    <source>
        <dbReference type="ARBA" id="ARBA00022448"/>
    </source>
</evidence>
<evidence type="ECO:0000313" key="13">
    <source>
        <dbReference type="Proteomes" id="UP001319200"/>
    </source>
</evidence>
<comment type="subcellular location">
    <subcellularLocation>
        <location evidence="1 8">Cell outer membrane</location>
        <topology evidence="1 8">Multi-pass membrane protein</topology>
    </subcellularLocation>
</comment>
<protein>
    <submittedName>
        <fullName evidence="12">TonB-dependent receptor</fullName>
    </submittedName>
</protein>
<dbReference type="EMBL" id="JAHESF010000004">
    <property type="protein sequence ID" value="MBT1696258.1"/>
    <property type="molecule type" value="Genomic_DNA"/>
</dbReference>
<evidence type="ECO:0000256" key="1">
    <source>
        <dbReference type="ARBA" id="ARBA00004571"/>
    </source>
</evidence>
<dbReference type="GO" id="GO:0009279">
    <property type="term" value="C:cell outer membrane"/>
    <property type="evidence" value="ECO:0007669"/>
    <property type="project" value="UniProtKB-SubCell"/>
</dbReference>
<keyword evidence="3 8" id="KW-1134">Transmembrane beta strand</keyword>
<dbReference type="PROSITE" id="PS52016">
    <property type="entry name" value="TONB_DEPENDENT_REC_3"/>
    <property type="match status" value="1"/>
</dbReference>
<evidence type="ECO:0000256" key="4">
    <source>
        <dbReference type="ARBA" id="ARBA00022692"/>
    </source>
</evidence>